<proteinExistence type="predicted"/>
<evidence type="ECO:0000313" key="2">
    <source>
        <dbReference type="EMBL" id="KAJ8400589.1"/>
    </source>
</evidence>
<name>A0AAD7WLM2_9TELE</name>
<comment type="caution">
    <text evidence="2">The sequence shown here is derived from an EMBL/GenBank/DDBJ whole genome shotgun (WGS) entry which is preliminary data.</text>
</comment>
<gene>
    <name evidence="2" type="ORF">AAFF_G00393580</name>
</gene>
<keyword evidence="3" id="KW-1185">Reference proteome</keyword>
<evidence type="ECO:0000256" key="1">
    <source>
        <dbReference type="SAM" id="MobiDB-lite"/>
    </source>
</evidence>
<feature type="region of interest" description="Disordered" evidence="1">
    <location>
        <begin position="21"/>
        <end position="84"/>
    </location>
</feature>
<dbReference type="AlphaFoldDB" id="A0AAD7WLM2"/>
<dbReference type="EMBL" id="JAINUG010000075">
    <property type="protein sequence ID" value="KAJ8400589.1"/>
    <property type="molecule type" value="Genomic_DNA"/>
</dbReference>
<organism evidence="2 3">
    <name type="scientific">Aldrovandia affinis</name>
    <dbReference type="NCBI Taxonomy" id="143900"/>
    <lineage>
        <taxon>Eukaryota</taxon>
        <taxon>Metazoa</taxon>
        <taxon>Chordata</taxon>
        <taxon>Craniata</taxon>
        <taxon>Vertebrata</taxon>
        <taxon>Euteleostomi</taxon>
        <taxon>Actinopterygii</taxon>
        <taxon>Neopterygii</taxon>
        <taxon>Teleostei</taxon>
        <taxon>Notacanthiformes</taxon>
        <taxon>Halosauridae</taxon>
        <taxon>Aldrovandia</taxon>
    </lineage>
</organism>
<accession>A0AAD7WLM2</accession>
<dbReference type="Proteomes" id="UP001221898">
    <property type="component" value="Unassembled WGS sequence"/>
</dbReference>
<reference evidence="2" key="1">
    <citation type="journal article" date="2023" name="Science">
        <title>Genome structures resolve the early diversification of teleost fishes.</title>
        <authorList>
            <person name="Parey E."/>
            <person name="Louis A."/>
            <person name="Montfort J."/>
            <person name="Bouchez O."/>
            <person name="Roques C."/>
            <person name="Iampietro C."/>
            <person name="Lluch J."/>
            <person name="Castinel A."/>
            <person name="Donnadieu C."/>
            <person name="Desvignes T."/>
            <person name="Floi Bucao C."/>
            <person name="Jouanno E."/>
            <person name="Wen M."/>
            <person name="Mejri S."/>
            <person name="Dirks R."/>
            <person name="Jansen H."/>
            <person name="Henkel C."/>
            <person name="Chen W.J."/>
            <person name="Zahm M."/>
            <person name="Cabau C."/>
            <person name="Klopp C."/>
            <person name="Thompson A.W."/>
            <person name="Robinson-Rechavi M."/>
            <person name="Braasch I."/>
            <person name="Lecointre G."/>
            <person name="Bobe J."/>
            <person name="Postlethwait J.H."/>
            <person name="Berthelot C."/>
            <person name="Roest Crollius H."/>
            <person name="Guiguen Y."/>
        </authorList>
    </citation>
    <scope>NUCLEOTIDE SEQUENCE</scope>
    <source>
        <strain evidence="2">NC1722</strain>
    </source>
</reference>
<protein>
    <submittedName>
        <fullName evidence="2">Uncharacterized protein</fullName>
    </submittedName>
</protein>
<sequence>MGSAPRTDRWSRRVTAPAWPRVLALSSGTKVAPRRPPSDRGPVRTAQPLQTPPSDASKDDPVRASSRIARPGRRSRATELRRQRLPFALPRLGDSRTTARSVATGPARLSLWLFWRFRVQGVLNNRIAKACSRQTLGEMTLDFHAVPGG</sequence>
<evidence type="ECO:0000313" key="3">
    <source>
        <dbReference type="Proteomes" id="UP001221898"/>
    </source>
</evidence>